<organism evidence="2 3">
    <name type="scientific">Propionigenium maris DSM 9537</name>
    <dbReference type="NCBI Taxonomy" id="1123000"/>
    <lineage>
        <taxon>Bacteria</taxon>
        <taxon>Fusobacteriati</taxon>
        <taxon>Fusobacteriota</taxon>
        <taxon>Fusobacteriia</taxon>
        <taxon>Fusobacteriales</taxon>
        <taxon>Fusobacteriaceae</taxon>
        <taxon>Propionigenium</taxon>
    </lineage>
</organism>
<dbReference type="AlphaFoldDB" id="A0A9W6GH38"/>
<proteinExistence type="predicted"/>
<accession>A0A9W6GH38</accession>
<dbReference type="Proteomes" id="UP001144471">
    <property type="component" value="Unassembled WGS sequence"/>
</dbReference>
<comment type="caution">
    <text evidence="2">The sequence shown here is derived from an EMBL/GenBank/DDBJ whole genome shotgun (WGS) entry which is preliminary data.</text>
</comment>
<name>A0A9W6GH38_9FUSO</name>
<evidence type="ECO:0000313" key="2">
    <source>
        <dbReference type="EMBL" id="GLI55133.1"/>
    </source>
</evidence>
<dbReference type="InterPro" id="IPR002575">
    <property type="entry name" value="Aminoglycoside_PTrfase"/>
</dbReference>
<reference evidence="2" key="1">
    <citation type="submission" date="2022-12" db="EMBL/GenBank/DDBJ databases">
        <title>Reference genome sequencing for broad-spectrum identification of bacterial and archaeal isolates by mass spectrometry.</title>
        <authorList>
            <person name="Sekiguchi Y."/>
            <person name="Tourlousse D.M."/>
        </authorList>
    </citation>
    <scope>NUCLEOTIDE SEQUENCE</scope>
    <source>
        <strain evidence="2">10succ1</strain>
    </source>
</reference>
<keyword evidence="3" id="KW-1185">Reference proteome</keyword>
<dbReference type="RefSeq" id="WP_281833402.1">
    <property type="nucleotide sequence ID" value="NZ_BSDY01000002.1"/>
</dbReference>
<evidence type="ECO:0000313" key="3">
    <source>
        <dbReference type="Proteomes" id="UP001144471"/>
    </source>
</evidence>
<dbReference type="Gene3D" id="3.90.1200.10">
    <property type="match status" value="1"/>
</dbReference>
<feature type="domain" description="Aminoglycoside phosphotransferase" evidence="1">
    <location>
        <begin position="30"/>
        <end position="246"/>
    </location>
</feature>
<dbReference type="EMBL" id="BSDY01000002">
    <property type="protein sequence ID" value="GLI55133.1"/>
    <property type="molecule type" value="Genomic_DNA"/>
</dbReference>
<protein>
    <recommendedName>
        <fullName evidence="1">Aminoglycoside phosphotransferase domain-containing protein</fullName>
    </recommendedName>
</protein>
<dbReference type="InterPro" id="IPR011009">
    <property type="entry name" value="Kinase-like_dom_sf"/>
</dbReference>
<evidence type="ECO:0000259" key="1">
    <source>
        <dbReference type="Pfam" id="PF01636"/>
    </source>
</evidence>
<dbReference type="Pfam" id="PF01636">
    <property type="entry name" value="APH"/>
    <property type="match status" value="1"/>
</dbReference>
<gene>
    <name evidence="2" type="ORF">PM10SUCC1_06480</name>
</gene>
<dbReference type="SUPFAM" id="SSF56112">
    <property type="entry name" value="Protein kinase-like (PK-like)"/>
    <property type="match status" value="1"/>
</dbReference>
<sequence>MSEKLIKDIYEYIEGSSLRKDLNLERDFKVSFLAQGEYNKNYVLEDQRNKYVFRVNTGSQIGVANQIEYEYNALKRLEESGYTPRAHFVDGSRRLMDYGILVMDYLEGRPLDYRRDLKKAAEIFSGIHSLEIKREDFDHLITENYIFSDRLKEANNLLKKFWESSHVGGDTKRFFEKFLSWCDKNAGMERYFIENPWKAINNTEVNSHNFIIGDERSYLIDWEKPVISDPCQDITQFLAPTTTLWRTDIFLSQDEIDKFYRVYEGRFPEKNIRERVRMYTPYLYLRALSWCAYAYVEYQDPNKDIRNPETYKKIKSYLEMDFMNNLLKDWIG</sequence>